<gene>
    <name evidence="1" type="ordered locus">AALP_Aa7g120500</name>
</gene>
<dbReference type="AlphaFoldDB" id="A0A087GHI3"/>
<name>A0A087GHI3_ARAAL</name>
<evidence type="ECO:0000313" key="1">
    <source>
        <dbReference type="EMBL" id="KFK29335.1"/>
    </source>
</evidence>
<organism evidence="1 2">
    <name type="scientific">Arabis alpina</name>
    <name type="common">Alpine rock-cress</name>
    <dbReference type="NCBI Taxonomy" id="50452"/>
    <lineage>
        <taxon>Eukaryota</taxon>
        <taxon>Viridiplantae</taxon>
        <taxon>Streptophyta</taxon>
        <taxon>Embryophyta</taxon>
        <taxon>Tracheophyta</taxon>
        <taxon>Spermatophyta</taxon>
        <taxon>Magnoliopsida</taxon>
        <taxon>eudicotyledons</taxon>
        <taxon>Gunneridae</taxon>
        <taxon>Pentapetalae</taxon>
        <taxon>rosids</taxon>
        <taxon>malvids</taxon>
        <taxon>Brassicales</taxon>
        <taxon>Brassicaceae</taxon>
        <taxon>Arabideae</taxon>
        <taxon>Arabis</taxon>
    </lineage>
</organism>
<dbReference type="Gramene" id="KFK29335">
    <property type="protein sequence ID" value="KFK29335"/>
    <property type="gene ID" value="AALP_AA7G120500"/>
</dbReference>
<protein>
    <submittedName>
        <fullName evidence="1">Uncharacterized protein</fullName>
    </submittedName>
</protein>
<proteinExistence type="predicted"/>
<evidence type="ECO:0000313" key="2">
    <source>
        <dbReference type="Proteomes" id="UP000029120"/>
    </source>
</evidence>
<dbReference type="Proteomes" id="UP000029120">
    <property type="component" value="Chromosome 7"/>
</dbReference>
<accession>A0A087GHI3</accession>
<reference evidence="2" key="1">
    <citation type="journal article" date="2015" name="Nat. Plants">
        <title>Genome expansion of Arabis alpina linked with retrotransposition and reduced symmetric DNA methylation.</title>
        <authorList>
            <person name="Willing E.M."/>
            <person name="Rawat V."/>
            <person name="Mandakova T."/>
            <person name="Maumus F."/>
            <person name="James G.V."/>
            <person name="Nordstroem K.J."/>
            <person name="Becker C."/>
            <person name="Warthmann N."/>
            <person name="Chica C."/>
            <person name="Szarzynska B."/>
            <person name="Zytnicki M."/>
            <person name="Albani M.C."/>
            <person name="Kiefer C."/>
            <person name="Bergonzi S."/>
            <person name="Castaings L."/>
            <person name="Mateos J.L."/>
            <person name="Berns M.C."/>
            <person name="Bujdoso N."/>
            <person name="Piofczyk T."/>
            <person name="de Lorenzo L."/>
            <person name="Barrero-Sicilia C."/>
            <person name="Mateos I."/>
            <person name="Piednoel M."/>
            <person name="Hagmann J."/>
            <person name="Chen-Min-Tao R."/>
            <person name="Iglesias-Fernandez R."/>
            <person name="Schuster S.C."/>
            <person name="Alonso-Blanco C."/>
            <person name="Roudier F."/>
            <person name="Carbonero P."/>
            <person name="Paz-Ares J."/>
            <person name="Davis S.J."/>
            <person name="Pecinka A."/>
            <person name="Quesneville H."/>
            <person name="Colot V."/>
            <person name="Lysak M.A."/>
            <person name="Weigel D."/>
            <person name="Coupland G."/>
            <person name="Schneeberger K."/>
        </authorList>
    </citation>
    <scope>NUCLEOTIDE SEQUENCE [LARGE SCALE GENOMIC DNA]</scope>
    <source>
        <strain evidence="2">cv. Pajares</strain>
    </source>
</reference>
<sequence length="40" mass="4844">MIFYFPPPPGLTLVILRFWIFDFEIQTQFSSSKLSFETWI</sequence>
<keyword evidence="2" id="KW-1185">Reference proteome</keyword>
<dbReference type="EMBL" id="CM002875">
    <property type="protein sequence ID" value="KFK29335.1"/>
    <property type="molecule type" value="Genomic_DNA"/>
</dbReference>